<protein>
    <submittedName>
        <fullName evidence="1">Uncharacterized protein</fullName>
    </submittedName>
</protein>
<evidence type="ECO:0000313" key="2">
    <source>
        <dbReference type="Proteomes" id="UP000366051"/>
    </source>
</evidence>
<accession>A0A5Q2N081</accession>
<evidence type="ECO:0000313" key="1">
    <source>
        <dbReference type="EMBL" id="QGG47681.1"/>
    </source>
</evidence>
<dbReference type="OrthoDB" id="2082077at2"/>
<reference evidence="2" key="1">
    <citation type="submission" date="2019-11" db="EMBL/GenBank/DDBJ databases">
        <title>Genome sequence of Heliorestis convoluta strain HH, an alkaliphilic and minimalistic phototrophic bacterium from a soda lake in Egypt.</title>
        <authorList>
            <person name="Dewey E.D."/>
            <person name="Stokes L.M."/>
            <person name="Burchell B.M."/>
            <person name="Shaffer K.N."/>
            <person name="Huntington A.M."/>
            <person name="Baker J.M."/>
            <person name="Nadendla S."/>
            <person name="Giglio M.G."/>
            <person name="Touchman J.W."/>
            <person name="Blankenship R.E."/>
            <person name="Madigan M.T."/>
            <person name="Sattley W.M."/>
        </authorList>
    </citation>
    <scope>NUCLEOTIDE SEQUENCE [LARGE SCALE GENOMIC DNA]</scope>
    <source>
        <strain evidence="2">HH</strain>
    </source>
</reference>
<dbReference type="EMBL" id="CP045875">
    <property type="protein sequence ID" value="QGG47681.1"/>
    <property type="molecule type" value="Genomic_DNA"/>
</dbReference>
<dbReference type="RefSeq" id="WP_153725012.1">
    <property type="nucleotide sequence ID" value="NZ_CP045875.1"/>
</dbReference>
<sequence length="174" mass="20325">MSSANAYDRYRMDGRTLEQFAKDIEKAARVERDIIELYVAYYERTYNKRPVIEDNGCDNSGQLLSRKKVSTKADFKVNGKLVEVKYNNEWLKKFRFKADQLNSYLKQDASVLWVNGYTTKTPKFTVLKTKDMETIKATKTPIPFIPWGGKKCYELQSDDYVWTELGGRNERKCA</sequence>
<dbReference type="Proteomes" id="UP000366051">
    <property type="component" value="Chromosome"/>
</dbReference>
<dbReference type="AlphaFoldDB" id="A0A5Q2N081"/>
<keyword evidence="2" id="KW-1185">Reference proteome</keyword>
<organism evidence="1 2">
    <name type="scientific">Heliorestis convoluta</name>
    <dbReference type="NCBI Taxonomy" id="356322"/>
    <lineage>
        <taxon>Bacteria</taxon>
        <taxon>Bacillati</taxon>
        <taxon>Bacillota</taxon>
        <taxon>Clostridia</taxon>
        <taxon>Eubacteriales</taxon>
        <taxon>Heliobacteriaceae</taxon>
        <taxon>Heliorestis</taxon>
    </lineage>
</organism>
<proteinExistence type="predicted"/>
<gene>
    <name evidence="1" type="ORF">FTV88_1581</name>
</gene>
<name>A0A5Q2N081_9FIRM</name>
<dbReference type="KEGG" id="hcv:FTV88_1581"/>